<keyword evidence="4" id="KW-1185">Reference proteome</keyword>
<evidence type="ECO:0000313" key="4">
    <source>
        <dbReference type="Proteomes" id="UP000585050"/>
    </source>
</evidence>
<organism evidence="3 4">
    <name type="scientific">Flammeovirga agarivorans</name>
    <dbReference type="NCBI Taxonomy" id="2726742"/>
    <lineage>
        <taxon>Bacteria</taxon>
        <taxon>Pseudomonadati</taxon>
        <taxon>Bacteroidota</taxon>
        <taxon>Cytophagia</taxon>
        <taxon>Cytophagales</taxon>
        <taxon>Flammeovirgaceae</taxon>
        <taxon>Flammeovirga</taxon>
    </lineage>
</organism>
<gene>
    <name evidence="3" type="ORF">HGP29_24585</name>
</gene>
<evidence type="ECO:0000256" key="1">
    <source>
        <dbReference type="SAM" id="Coils"/>
    </source>
</evidence>
<name>A0A7X8SQ85_9BACT</name>
<feature type="coiled-coil region" evidence="1">
    <location>
        <begin position="90"/>
        <end position="124"/>
    </location>
</feature>
<dbReference type="Proteomes" id="UP000585050">
    <property type="component" value="Unassembled WGS sequence"/>
</dbReference>
<sequence length="134" mass="13732">MYIVPTDGQSAANITKDQSECYQWAVNQTGYDPANPPQITPTKATNSADGTVVKNTAVGAGTGAAIGAVAGDAGKGAAIGAIAGTVRGAKVKHDQKKEQQAANNAQAEQQLQQMDAQFKKAFSACMTGKGYTVK</sequence>
<reference evidence="3 4" key="1">
    <citation type="submission" date="2020-04" db="EMBL/GenBank/DDBJ databases">
        <title>Flammeovirga sp. SR4, a novel species isolated from seawater.</title>
        <authorList>
            <person name="Wang X."/>
        </authorList>
    </citation>
    <scope>NUCLEOTIDE SEQUENCE [LARGE SCALE GENOMIC DNA]</scope>
    <source>
        <strain evidence="3 4">SR4</strain>
    </source>
</reference>
<protein>
    <recommendedName>
        <fullName evidence="2">Glycine zipper domain-containing protein</fullName>
    </recommendedName>
</protein>
<dbReference type="InterPro" id="IPR039567">
    <property type="entry name" value="Gly-zipper"/>
</dbReference>
<comment type="caution">
    <text evidence="3">The sequence shown here is derived from an EMBL/GenBank/DDBJ whole genome shotgun (WGS) entry which is preliminary data.</text>
</comment>
<evidence type="ECO:0000313" key="3">
    <source>
        <dbReference type="EMBL" id="NLR94404.1"/>
    </source>
</evidence>
<evidence type="ECO:0000259" key="2">
    <source>
        <dbReference type="Pfam" id="PF13488"/>
    </source>
</evidence>
<accession>A0A7X8SQ85</accession>
<dbReference type="AlphaFoldDB" id="A0A7X8SQ85"/>
<feature type="domain" description="Glycine zipper" evidence="2">
    <location>
        <begin position="56"/>
        <end position="98"/>
    </location>
</feature>
<proteinExistence type="predicted"/>
<dbReference type="Pfam" id="PF13488">
    <property type="entry name" value="Gly-zipper_Omp"/>
    <property type="match status" value="1"/>
</dbReference>
<keyword evidence="1" id="KW-0175">Coiled coil</keyword>
<dbReference type="EMBL" id="JABAIL010000012">
    <property type="protein sequence ID" value="NLR94404.1"/>
    <property type="molecule type" value="Genomic_DNA"/>
</dbReference>